<dbReference type="Gene3D" id="3.60.21.10">
    <property type="match status" value="1"/>
</dbReference>
<evidence type="ECO:0000259" key="3">
    <source>
        <dbReference type="Pfam" id="PF00149"/>
    </source>
</evidence>
<evidence type="ECO:0000256" key="1">
    <source>
        <dbReference type="ARBA" id="ARBA00022729"/>
    </source>
</evidence>
<evidence type="ECO:0000313" key="5">
    <source>
        <dbReference type="EMBL" id="MCT8971625.1"/>
    </source>
</evidence>
<accession>A0AAW5QUM8</accession>
<dbReference type="CDD" id="cd00845">
    <property type="entry name" value="MPP_UshA_N_like"/>
    <property type="match status" value="1"/>
</dbReference>
<reference evidence="5 6" key="1">
    <citation type="submission" date="2022-04" db="EMBL/GenBank/DDBJ databases">
        <authorList>
            <person name="Ye Y.-Q."/>
            <person name="Du Z.-J."/>
        </authorList>
    </citation>
    <scope>NUCLEOTIDE SEQUENCE [LARGE SCALE GENOMIC DNA]</scope>
    <source>
        <strain evidence="5 6">A6E488</strain>
    </source>
</reference>
<organism evidence="5 6">
    <name type="scientific">Microbaculum marinisediminis</name>
    <dbReference type="NCBI Taxonomy" id="2931392"/>
    <lineage>
        <taxon>Bacteria</taxon>
        <taxon>Pseudomonadati</taxon>
        <taxon>Pseudomonadota</taxon>
        <taxon>Alphaproteobacteria</taxon>
        <taxon>Hyphomicrobiales</taxon>
        <taxon>Tepidamorphaceae</taxon>
        <taxon>Microbaculum</taxon>
    </lineage>
</organism>
<feature type="chain" id="PRO_5043097608" evidence="2">
    <location>
        <begin position="23"/>
        <end position="505"/>
    </location>
</feature>
<dbReference type="PANTHER" id="PTHR11575:SF24">
    <property type="entry name" value="5'-NUCLEOTIDASE"/>
    <property type="match status" value="1"/>
</dbReference>
<dbReference type="Gene3D" id="3.90.780.10">
    <property type="entry name" value="5'-Nucleotidase, C-terminal domain"/>
    <property type="match status" value="1"/>
</dbReference>
<dbReference type="PANTHER" id="PTHR11575">
    <property type="entry name" value="5'-NUCLEOTIDASE-RELATED"/>
    <property type="match status" value="1"/>
</dbReference>
<dbReference type="Proteomes" id="UP001320898">
    <property type="component" value="Unassembled WGS sequence"/>
</dbReference>
<dbReference type="PRINTS" id="PR01607">
    <property type="entry name" value="APYRASEFAMLY"/>
</dbReference>
<comment type="similarity">
    <text evidence="2">Belongs to the 5'-nucleotidase family.</text>
</comment>
<dbReference type="GO" id="GO:0000166">
    <property type="term" value="F:nucleotide binding"/>
    <property type="evidence" value="ECO:0007669"/>
    <property type="project" value="UniProtKB-KW"/>
</dbReference>
<gene>
    <name evidence="5" type="ORF">MUB46_07140</name>
</gene>
<name>A0AAW5QUM8_9HYPH</name>
<dbReference type="InterPro" id="IPR006179">
    <property type="entry name" value="5_nucleotidase/apyrase"/>
</dbReference>
<dbReference type="InterPro" id="IPR029052">
    <property type="entry name" value="Metallo-depent_PP-like"/>
</dbReference>
<dbReference type="InterPro" id="IPR036907">
    <property type="entry name" value="5'-Nucleotdase_C_sf"/>
</dbReference>
<dbReference type="AlphaFoldDB" id="A0AAW5QUM8"/>
<evidence type="ECO:0000259" key="4">
    <source>
        <dbReference type="Pfam" id="PF02872"/>
    </source>
</evidence>
<dbReference type="GO" id="GO:0016787">
    <property type="term" value="F:hydrolase activity"/>
    <property type="evidence" value="ECO:0007669"/>
    <property type="project" value="UniProtKB-KW"/>
</dbReference>
<feature type="domain" description="Calcineurin-like phosphoesterase" evidence="3">
    <location>
        <begin position="36"/>
        <end position="232"/>
    </location>
</feature>
<feature type="domain" description="5'-Nucleotidase C-terminal" evidence="4">
    <location>
        <begin position="312"/>
        <end position="466"/>
    </location>
</feature>
<dbReference type="SUPFAM" id="SSF55816">
    <property type="entry name" value="5'-nucleotidase (syn. UDP-sugar hydrolase), C-terminal domain"/>
    <property type="match status" value="1"/>
</dbReference>
<dbReference type="GO" id="GO:0009166">
    <property type="term" value="P:nucleotide catabolic process"/>
    <property type="evidence" value="ECO:0007669"/>
    <property type="project" value="InterPro"/>
</dbReference>
<sequence>MQKRWLSRFVLVALAFALGSTAARTDALAEPVAVTFVLVNDLDSIEVGEPRGGFARLATLVARERAANRNTLVLHAGDAIFPSLLSGFDQGTHIIQLLNTIAPDAMTPGNHEFDLGADVFRELVGQATFPVLAANMREADGKRVRGVRDTRMFEFDGVKVGLVGLTSDEAYVKSNPGNLTFSEMSETLEVQAARLREAGADIVVALAHADRPEDQALIGTRAADVILSGDDHDLTVFFDGRTLLAESKAQAEYIVVVDLAIDIEESDGRRLVRWTPGIRVVDTAQIAPDPDVAARIRGYEAELSKELDVGLGTVDVALDSRRAIVRTQESAIGNLIADAMRSATRADAAITNGGGIRGEKIYQTGAELTRRDILTELPFRNKTVIIELTGAQIKEALENGYSAIDQVSGRFAHVSGMRVTADLSKPVGERVTGVEIGNAPLDPAKTYKIATNDFLLRGGDGYTVFGEGKVIRGALHGNLMASDVMVYVRIRGTKGAAVDGRVSLQ</sequence>
<evidence type="ECO:0000313" key="6">
    <source>
        <dbReference type="Proteomes" id="UP001320898"/>
    </source>
</evidence>
<dbReference type="RefSeq" id="WP_261615201.1">
    <property type="nucleotide sequence ID" value="NZ_JALIDZ010000003.1"/>
</dbReference>
<keyword evidence="2" id="KW-0547">Nucleotide-binding</keyword>
<feature type="signal peptide" evidence="2">
    <location>
        <begin position="1"/>
        <end position="22"/>
    </location>
</feature>
<evidence type="ECO:0000256" key="2">
    <source>
        <dbReference type="RuleBase" id="RU362119"/>
    </source>
</evidence>
<keyword evidence="1 2" id="KW-0732">Signal</keyword>
<dbReference type="InterPro" id="IPR008334">
    <property type="entry name" value="5'-Nucleotdase_C"/>
</dbReference>
<protein>
    <submittedName>
        <fullName evidence="5">Bifunctional metallophosphatase/5'-nucleotidase</fullName>
    </submittedName>
</protein>
<keyword evidence="6" id="KW-1185">Reference proteome</keyword>
<dbReference type="SUPFAM" id="SSF56300">
    <property type="entry name" value="Metallo-dependent phosphatases"/>
    <property type="match status" value="1"/>
</dbReference>
<dbReference type="Pfam" id="PF02872">
    <property type="entry name" value="5_nucleotid_C"/>
    <property type="match status" value="1"/>
</dbReference>
<dbReference type="Pfam" id="PF00149">
    <property type="entry name" value="Metallophos"/>
    <property type="match status" value="1"/>
</dbReference>
<keyword evidence="2" id="KW-0378">Hydrolase</keyword>
<dbReference type="InterPro" id="IPR004843">
    <property type="entry name" value="Calcineurin-like_PHP"/>
</dbReference>
<comment type="caution">
    <text evidence="5">The sequence shown here is derived from an EMBL/GenBank/DDBJ whole genome shotgun (WGS) entry which is preliminary data.</text>
</comment>
<proteinExistence type="inferred from homology"/>
<dbReference type="EMBL" id="JALIDZ010000003">
    <property type="protein sequence ID" value="MCT8971625.1"/>
    <property type="molecule type" value="Genomic_DNA"/>
</dbReference>